<name>A0A6A5U160_9PLEO</name>
<protein>
    <recommendedName>
        <fullName evidence="4">N-acetylgalactosaminide beta-1,3-galactosyltransferase</fullName>
        <ecNumber evidence="4">2.4.1.122</ecNumber>
    </recommendedName>
</protein>
<keyword evidence="14" id="KW-1185">Reference proteome</keyword>
<organism evidence="13 14">
    <name type="scientific">Byssothecium circinans</name>
    <dbReference type="NCBI Taxonomy" id="147558"/>
    <lineage>
        <taxon>Eukaryota</taxon>
        <taxon>Fungi</taxon>
        <taxon>Dikarya</taxon>
        <taxon>Ascomycota</taxon>
        <taxon>Pezizomycotina</taxon>
        <taxon>Dothideomycetes</taxon>
        <taxon>Pleosporomycetidae</taxon>
        <taxon>Pleosporales</taxon>
        <taxon>Massarineae</taxon>
        <taxon>Massarinaceae</taxon>
        <taxon>Byssothecium</taxon>
    </lineage>
</organism>
<evidence type="ECO:0000256" key="8">
    <source>
        <dbReference type="ARBA" id="ARBA00022741"/>
    </source>
</evidence>
<dbReference type="EC" id="2.4.1.122" evidence="4"/>
<dbReference type="PANTHER" id="PTHR23033">
    <property type="entry name" value="BETA1,3-GALACTOSYLTRANSFERASE"/>
    <property type="match status" value="1"/>
</dbReference>
<evidence type="ECO:0000256" key="1">
    <source>
        <dbReference type="ARBA" id="ARBA00004606"/>
    </source>
</evidence>
<dbReference type="Pfam" id="PF02434">
    <property type="entry name" value="Fringe"/>
    <property type="match status" value="1"/>
</dbReference>
<feature type="domain" description="Fringe-like glycosyltransferase" evidence="12">
    <location>
        <begin position="169"/>
        <end position="245"/>
    </location>
</feature>
<keyword evidence="9" id="KW-0735">Signal-anchor</keyword>
<keyword evidence="10" id="KW-1133">Transmembrane helix</keyword>
<evidence type="ECO:0000256" key="11">
    <source>
        <dbReference type="ARBA" id="ARBA00023136"/>
    </source>
</evidence>
<dbReference type="InterPro" id="IPR003378">
    <property type="entry name" value="Fringe-like_glycosylTrfase"/>
</dbReference>
<evidence type="ECO:0000256" key="10">
    <source>
        <dbReference type="ARBA" id="ARBA00022989"/>
    </source>
</evidence>
<evidence type="ECO:0000256" key="4">
    <source>
        <dbReference type="ARBA" id="ARBA00012557"/>
    </source>
</evidence>
<dbReference type="EMBL" id="ML976986">
    <property type="protein sequence ID" value="KAF1958575.1"/>
    <property type="molecule type" value="Genomic_DNA"/>
</dbReference>
<evidence type="ECO:0000259" key="12">
    <source>
        <dbReference type="Pfam" id="PF02434"/>
    </source>
</evidence>
<comment type="pathway">
    <text evidence="2">Protein modification; protein glycosylation.</text>
</comment>
<dbReference type="AlphaFoldDB" id="A0A6A5U160"/>
<dbReference type="InterPro" id="IPR026050">
    <property type="entry name" value="C1GALT1/C1GALT1_chp1"/>
</dbReference>
<evidence type="ECO:0000256" key="6">
    <source>
        <dbReference type="ARBA" id="ARBA00022679"/>
    </source>
</evidence>
<comment type="subcellular location">
    <subcellularLocation>
        <location evidence="1">Membrane</location>
        <topology evidence="1">Single-pass type II membrane protein</topology>
    </subcellularLocation>
</comment>
<dbReference type="GO" id="GO:0016020">
    <property type="term" value="C:membrane"/>
    <property type="evidence" value="ECO:0007669"/>
    <property type="project" value="UniProtKB-SubCell"/>
</dbReference>
<evidence type="ECO:0000256" key="5">
    <source>
        <dbReference type="ARBA" id="ARBA00022676"/>
    </source>
</evidence>
<evidence type="ECO:0000256" key="9">
    <source>
        <dbReference type="ARBA" id="ARBA00022968"/>
    </source>
</evidence>
<keyword evidence="7" id="KW-0812">Transmembrane</keyword>
<sequence length="444" mass="51549">MVRLSPARLLCAAILLCTFFLVSSITNLLHRRRGFDPFREHPPPAQSRPFTTDVHYGEECSPFKAGLMEDVAIILKMGTGDVATQLPAYLNRLGRCKQDLLFFSDRAAEYYGWHIIDALGSLRPEYKYHNPDFDVYDRIQRAETTEERSRDGWRLDKYKLLPMMELTWRQRPNKNWFVFLELDTYVNWDNMHRFLSHFDPETPHYFGSPVWPRKKTVFAHSGSGIVLSRAALNKLMSRGRMFAENHHAPGTHLFGQDMTKECCGDEVLAKVLKQSGVSLRGYWPMFNGETPSTARFGGEQWCEAILTLHQMSSDDYAGLERWESSRRHPSEPLTFEELFTYIEPSLRERVDDWTNMSDNIIHRGKHVSTKSFDACHAACMKDRKCIQFEHFGNTCRLSHIIRLGHRQTPEGNTRWTSGWMMNRMQAFKNTQTECNGAHFVHANP</sequence>
<evidence type="ECO:0000313" key="13">
    <source>
        <dbReference type="EMBL" id="KAF1958575.1"/>
    </source>
</evidence>
<keyword evidence="6" id="KW-0808">Transferase</keyword>
<reference evidence="13" key="1">
    <citation type="journal article" date="2020" name="Stud. Mycol.">
        <title>101 Dothideomycetes genomes: a test case for predicting lifestyles and emergence of pathogens.</title>
        <authorList>
            <person name="Haridas S."/>
            <person name="Albert R."/>
            <person name="Binder M."/>
            <person name="Bloem J."/>
            <person name="Labutti K."/>
            <person name="Salamov A."/>
            <person name="Andreopoulos B."/>
            <person name="Baker S."/>
            <person name="Barry K."/>
            <person name="Bills G."/>
            <person name="Bluhm B."/>
            <person name="Cannon C."/>
            <person name="Castanera R."/>
            <person name="Culley D."/>
            <person name="Daum C."/>
            <person name="Ezra D."/>
            <person name="Gonzalez J."/>
            <person name="Henrissat B."/>
            <person name="Kuo A."/>
            <person name="Liang C."/>
            <person name="Lipzen A."/>
            <person name="Lutzoni F."/>
            <person name="Magnuson J."/>
            <person name="Mondo S."/>
            <person name="Nolan M."/>
            <person name="Ohm R."/>
            <person name="Pangilinan J."/>
            <person name="Park H.-J."/>
            <person name="Ramirez L."/>
            <person name="Alfaro M."/>
            <person name="Sun H."/>
            <person name="Tritt A."/>
            <person name="Yoshinaga Y."/>
            <person name="Zwiers L.-H."/>
            <person name="Turgeon B."/>
            <person name="Goodwin S."/>
            <person name="Spatafora J."/>
            <person name="Crous P."/>
            <person name="Grigoriev I."/>
        </authorList>
    </citation>
    <scope>NUCLEOTIDE SEQUENCE</scope>
    <source>
        <strain evidence="13">CBS 675.92</strain>
    </source>
</reference>
<dbReference type="GO" id="GO:0000166">
    <property type="term" value="F:nucleotide binding"/>
    <property type="evidence" value="ECO:0007669"/>
    <property type="project" value="UniProtKB-KW"/>
</dbReference>
<evidence type="ECO:0000256" key="7">
    <source>
        <dbReference type="ARBA" id="ARBA00022692"/>
    </source>
</evidence>
<gene>
    <name evidence="13" type="ORF">CC80DRAFT_14866</name>
</gene>
<dbReference type="Proteomes" id="UP000800035">
    <property type="component" value="Unassembled WGS sequence"/>
</dbReference>
<keyword evidence="8" id="KW-0547">Nucleotide-binding</keyword>
<keyword evidence="11" id="KW-0472">Membrane</keyword>
<comment type="similarity">
    <text evidence="3">Belongs to the glycosyltransferase 31 family. Beta3-Gal-T subfamily.</text>
</comment>
<proteinExistence type="inferred from homology"/>
<dbReference type="OrthoDB" id="414175at2759"/>
<evidence type="ECO:0000313" key="14">
    <source>
        <dbReference type="Proteomes" id="UP000800035"/>
    </source>
</evidence>
<dbReference type="PANTHER" id="PTHR23033:SF43">
    <property type="entry name" value="APPLE DOMAIN-CONTAINING PROTEIN"/>
    <property type="match status" value="1"/>
</dbReference>
<keyword evidence="5" id="KW-0328">Glycosyltransferase</keyword>
<dbReference type="GO" id="GO:0016263">
    <property type="term" value="F:glycoprotein-N-acetylgalactosamine 3-beta-galactosyltransferase activity"/>
    <property type="evidence" value="ECO:0007669"/>
    <property type="project" value="UniProtKB-EC"/>
</dbReference>
<evidence type="ECO:0000256" key="2">
    <source>
        <dbReference type="ARBA" id="ARBA00004922"/>
    </source>
</evidence>
<dbReference type="Gene3D" id="3.90.550.50">
    <property type="match status" value="1"/>
</dbReference>
<evidence type="ECO:0000256" key="3">
    <source>
        <dbReference type="ARBA" id="ARBA00006462"/>
    </source>
</evidence>
<accession>A0A6A5U160</accession>